<feature type="transmembrane region" description="Helical" evidence="11">
    <location>
        <begin position="163"/>
        <end position="187"/>
    </location>
</feature>
<dbReference type="PANTHER" id="PTHR43448">
    <property type="entry name" value="PROTOHEME IX FARNESYLTRANSFERASE, MITOCHONDRIAL"/>
    <property type="match status" value="1"/>
</dbReference>
<dbReference type="InterPro" id="IPR006369">
    <property type="entry name" value="Protohaem_IX_farnesylTrfase"/>
</dbReference>
<dbReference type="PROSITE" id="PS00943">
    <property type="entry name" value="UBIA"/>
    <property type="match status" value="1"/>
</dbReference>
<organism evidence="12 13">
    <name type="scientific">Archaeoglobus veneficus (strain DSM 11195 / SNP6)</name>
    <dbReference type="NCBI Taxonomy" id="693661"/>
    <lineage>
        <taxon>Archaea</taxon>
        <taxon>Methanobacteriati</taxon>
        <taxon>Methanobacteriota</taxon>
        <taxon>Archaeoglobi</taxon>
        <taxon>Archaeoglobales</taxon>
        <taxon>Archaeoglobaceae</taxon>
        <taxon>Archaeoglobus</taxon>
    </lineage>
</organism>
<dbReference type="InterPro" id="IPR030470">
    <property type="entry name" value="UbiA_prenylTrfase_CS"/>
</dbReference>
<dbReference type="InterPro" id="IPR044878">
    <property type="entry name" value="UbiA_sf"/>
</dbReference>
<evidence type="ECO:0000256" key="9">
    <source>
        <dbReference type="ARBA" id="ARBA00023136"/>
    </source>
</evidence>
<sequence>MPDARSFLEVIKPKQTTLLMVTCVVAYTIALKLYQKPFLPSHFAATFTATILAVAGTTALNMWLDSDIDALMCRTRHRPVPSGRLSPVGCALYGLVLFVAGFGLGLLVNAYLALVLLLGLFFDIIVYTIMLKRKSPYSIVLGGLAGAMPCLAGWTAAAGRIELAGILAAAIILLWIPAHIWYLSMYFEEDYRNARIPMLPLVVGMERASWAIVLSVAFMLVTVAVLFFVAPLSVLYFVTSTAVVSYFLYRAVKFALSPSREKAKQMYKLASITLGVVYLSMLIGTISG</sequence>
<dbReference type="KEGG" id="ave:Arcve_0215"/>
<dbReference type="InterPro" id="IPR000537">
    <property type="entry name" value="UbiA_prenyltransferase"/>
</dbReference>
<dbReference type="OrthoDB" id="131615at2157"/>
<evidence type="ECO:0000256" key="4">
    <source>
        <dbReference type="ARBA" id="ARBA00010223"/>
    </source>
</evidence>
<evidence type="ECO:0000256" key="11">
    <source>
        <dbReference type="HAMAP-Rule" id="MF_00154"/>
    </source>
</evidence>
<dbReference type="GO" id="GO:0048034">
    <property type="term" value="P:heme O biosynthetic process"/>
    <property type="evidence" value="ECO:0007669"/>
    <property type="project" value="UniProtKB-UniRule"/>
</dbReference>
<comment type="similarity">
    <text evidence="4">In the C-terminal section; belongs to the UbiA prenyltransferase family. Protoheme IX farnesyltransferase subfamily.</text>
</comment>
<keyword evidence="5 11" id="KW-0808">Transferase</keyword>
<dbReference type="AlphaFoldDB" id="F2KNM4"/>
<dbReference type="RefSeq" id="WP_013682928.1">
    <property type="nucleotide sequence ID" value="NC_015320.1"/>
</dbReference>
<dbReference type="Pfam" id="PF01040">
    <property type="entry name" value="UbiA"/>
    <property type="match status" value="1"/>
</dbReference>
<dbReference type="UniPathway" id="UPA00834">
    <property type="reaction ID" value="UER00712"/>
</dbReference>
<dbReference type="NCBIfam" id="TIGR01473">
    <property type="entry name" value="cyoE_ctaB"/>
    <property type="match status" value="1"/>
</dbReference>
<feature type="transmembrane region" description="Helical" evidence="11">
    <location>
        <begin position="137"/>
        <end position="157"/>
    </location>
</feature>
<keyword evidence="11" id="KW-1003">Cell membrane</keyword>
<evidence type="ECO:0000313" key="13">
    <source>
        <dbReference type="Proteomes" id="UP000008136"/>
    </source>
</evidence>
<evidence type="ECO:0000256" key="2">
    <source>
        <dbReference type="ARBA" id="ARBA00004651"/>
    </source>
</evidence>
<evidence type="ECO:0000256" key="5">
    <source>
        <dbReference type="ARBA" id="ARBA00022679"/>
    </source>
</evidence>
<feature type="transmembrane region" description="Helical" evidence="11">
    <location>
        <begin position="41"/>
        <end position="64"/>
    </location>
</feature>
<evidence type="ECO:0000256" key="3">
    <source>
        <dbReference type="ARBA" id="ARBA00004919"/>
    </source>
</evidence>
<evidence type="ECO:0000256" key="7">
    <source>
        <dbReference type="ARBA" id="ARBA00022989"/>
    </source>
</evidence>
<comment type="pathway">
    <text evidence="3 11">Porphyrin-containing compound metabolism; heme O biosynthesis; heme O from protoheme: step 1/1.</text>
</comment>
<proteinExistence type="inferred from homology"/>
<dbReference type="HAMAP" id="MF_00154">
    <property type="entry name" value="CyoE_CtaB"/>
    <property type="match status" value="1"/>
</dbReference>
<keyword evidence="7 11" id="KW-1133">Transmembrane helix</keyword>
<keyword evidence="9 11" id="KW-0472">Membrane</keyword>
<dbReference type="EMBL" id="CP002588">
    <property type="protein sequence ID" value="AEA46252.1"/>
    <property type="molecule type" value="Genomic_DNA"/>
</dbReference>
<accession>F2KNM4</accession>
<feature type="transmembrane region" description="Helical" evidence="11">
    <location>
        <begin position="85"/>
        <end position="104"/>
    </location>
</feature>
<comment type="similarity">
    <text evidence="11">Belongs to the UbiA prenyltransferase family. Protoheme IX farnesyltransferase subfamily.</text>
</comment>
<keyword evidence="13" id="KW-1185">Reference proteome</keyword>
<comment type="function">
    <text evidence="1 11">Converts heme B (protoheme IX) to heme O by substitution of the vinyl group on carbon 2 of heme B porphyrin ring with a hydroxyethyl farnesyl side group.</text>
</comment>
<protein>
    <recommendedName>
        <fullName evidence="11">Protoheme IX farnesyltransferase</fullName>
        <ecNumber evidence="11">2.5.1.141</ecNumber>
    </recommendedName>
    <alternativeName>
        <fullName evidence="11">Heme B farnesyltransferase</fullName>
    </alternativeName>
    <alternativeName>
        <fullName evidence="11">Heme O synthase</fullName>
    </alternativeName>
</protein>
<evidence type="ECO:0000256" key="1">
    <source>
        <dbReference type="ARBA" id="ARBA00004019"/>
    </source>
</evidence>
<feature type="transmembrane region" description="Helical" evidence="11">
    <location>
        <begin position="269"/>
        <end position="287"/>
    </location>
</feature>
<comment type="catalytic activity">
    <reaction evidence="10 11">
        <text>heme b + (2E,6E)-farnesyl diphosphate + H2O = Fe(II)-heme o + diphosphate</text>
        <dbReference type="Rhea" id="RHEA:28070"/>
        <dbReference type="ChEBI" id="CHEBI:15377"/>
        <dbReference type="ChEBI" id="CHEBI:33019"/>
        <dbReference type="ChEBI" id="CHEBI:60344"/>
        <dbReference type="ChEBI" id="CHEBI:60530"/>
        <dbReference type="ChEBI" id="CHEBI:175763"/>
        <dbReference type="EC" id="2.5.1.141"/>
    </reaction>
</comment>
<keyword evidence="6 11" id="KW-0812">Transmembrane</keyword>
<dbReference type="GO" id="GO:0008495">
    <property type="term" value="F:protoheme IX farnesyltransferase activity"/>
    <property type="evidence" value="ECO:0007669"/>
    <property type="project" value="UniProtKB-UniRule"/>
</dbReference>
<dbReference type="Gene3D" id="1.10.357.140">
    <property type="entry name" value="UbiA prenyltransferase"/>
    <property type="match status" value="1"/>
</dbReference>
<evidence type="ECO:0000313" key="12">
    <source>
        <dbReference type="EMBL" id="AEA46252.1"/>
    </source>
</evidence>
<dbReference type="PANTHER" id="PTHR43448:SF2">
    <property type="entry name" value="PROTOHEME IX FARNESYLTRANSFERASE, MITOCHONDRIAL"/>
    <property type="match status" value="1"/>
</dbReference>
<dbReference type="STRING" id="693661.Arcve_0215"/>
<reference evidence="12 13" key="1">
    <citation type="submission" date="2011-03" db="EMBL/GenBank/DDBJ databases">
        <title>The complete genome of Archaeoglobus veneficus SNP6.</title>
        <authorList>
            <consortium name="US DOE Joint Genome Institute (JGI-PGF)"/>
            <person name="Lucas S."/>
            <person name="Copeland A."/>
            <person name="Lapidus A."/>
            <person name="Bruce D."/>
            <person name="Goodwin L."/>
            <person name="Pitluck S."/>
            <person name="Kyrpides N."/>
            <person name="Mavromatis K."/>
            <person name="Pagani I."/>
            <person name="Ivanova N."/>
            <person name="Mikhailova N."/>
            <person name="Lu M."/>
            <person name="Detter J.C."/>
            <person name="Tapia R."/>
            <person name="Han C."/>
            <person name="Land M."/>
            <person name="Hauser L."/>
            <person name="Markowitz V."/>
            <person name="Cheng J.-F."/>
            <person name="Hugenholtz P."/>
            <person name="Woyke T."/>
            <person name="Wu D."/>
            <person name="Spring S."/>
            <person name="Brambilla E."/>
            <person name="Klenk H.-P."/>
            <person name="Eisen J.A."/>
        </authorList>
    </citation>
    <scope>NUCLEOTIDE SEQUENCE [LARGE SCALE GENOMIC DNA]</scope>
    <source>
        <strain evidence="13">SNP6</strain>
    </source>
</reference>
<name>F2KNM4_ARCVS</name>
<dbReference type="HOGENOM" id="CLU_029631_0_1_2"/>
<evidence type="ECO:0000256" key="10">
    <source>
        <dbReference type="ARBA" id="ARBA00047690"/>
    </source>
</evidence>
<feature type="transmembrane region" description="Helical" evidence="11">
    <location>
        <begin position="234"/>
        <end position="249"/>
    </location>
</feature>
<dbReference type="EC" id="2.5.1.141" evidence="11"/>
<comment type="miscellaneous">
    <text evidence="11">Carbon 2 of the heme B porphyrin ring is defined according to the Fischer nomenclature.</text>
</comment>
<evidence type="ECO:0000256" key="6">
    <source>
        <dbReference type="ARBA" id="ARBA00022692"/>
    </source>
</evidence>
<dbReference type="CDD" id="cd13957">
    <property type="entry name" value="PT_UbiA_Cox10"/>
    <property type="match status" value="1"/>
</dbReference>
<dbReference type="eggNOG" id="arCOG00479">
    <property type="taxonomic scope" value="Archaea"/>
</dbReference>
<keyword evidence="8 11" id="KW-0350">Heme biosynthesis</keyword>
<feature type="transmembrane region" description="Helical" evidence="11">
    <location>
        <begin position="208"/>
        <end position="228"/>
    </location>
</feature>
<comment type="subcellular location">
    <subcellularLocation>
        <location evidence="2 11">Cell membrane</location>
        <topology evidence="2 11">Multi-pass membrane protein</topology>
    </subcellularLocation>
</comment>
<dbReference type="GO" id="GO:0005886">
    <property type="term" value="C:plasma membrane"/>
    <property type="evidence" value="ECO:0007669"/>
    <property type="project" value="UniProtKB-SubCell"/>
</dbReference>
<feature type="transmembrane region" description="Helical" evidence="11">
    <location>
        <begin position="110"/>
        <end position="130"/>
    </location>
</feature>
<gene>
    <name evidence="11" type="primary">ctaB</name>
    <name evidence="12" type="ordered locus">Arcve_0215</name>
</gene>
<dbReference type="Proteomes" id="UP000008136">
    <property type="component" value="Chromosome"/>
</dbReference>
<dbReference type="GeneID" id="10393307"/>
<evidence type="ECO:0000256" key="8">
    <source>
        <dbReference type="ARBA" id="ARBA00023133"/>
    </source>
</evidence>